<feature type="region of interest" description="Disordered" evidence="1">
    <location>
        <begin position="138"/>
        <end position="158"/>
    </location>
</feature>
<feature type="compositionally biased region" description="Basic and acidic residues" evidence="1">
    <location>
        <begin position="61"/>
        <end position="77"/>
    </location>
</feature>
<feature type="region of interest" description="Disordered" evidence="1">
    <location>
        <begin position="52"/>
        <end position="82"/>
    </location>
</feature>
<proteinExistence type="predicted"/>
<name>A0A2X0LVT2_9BASI</name>
<reference evidence="2 3" key="1">
    <citation type="submission" date="2016-11" db="EMBL/GenBank/DDBJ databases">
        <authorList>
            <person name="Jaros S."/>
            <person name="Januszkiewicz K."/>
            <person name="Wedrychowicz H."/>
        </authorList>
    </citation>
    <scope>NUCLEOTIDE SEQUENCE [LARGE SCALE GENOMIC DNA]</scope>
</reference>
<evidence type="ECO:0000256" key="1">
    <source>
        <dbReference type="SAM" id="MobiDB-lite"/>
    </source>
</evidence>
<organism evidence="2 3">
    <name type="scientific">Microbotryum silenes-dioicae</name>
    <dbReference type="NCBI Taxonomy" id="796604"/>
    <lineage>
        <taxon>Eukaryota</taxon>
        <taxon>Fungi</taxon>
        <taxon>Dikarya</taxon>
        <taxon>Basidiomycota</taxon>
        <taxon>Pucciniomycotina</taxon>
        <taxon>Microbotryomycetes</taxon>
        <taxon>Microbotryales</taxon>
        <taxon>Microbotryaceae</taxon>
        <taxon>Microbotryum</taxon>
    </lineage>
</organism>
<protein>
    <submittedName>
        <fullName evidence="2">BQ5605_C013g07371 protein</fullName>
    </submittedName>
</protein>
<dbReference type="Proteomes" id="UP000249464">
    <property type="component" value="Unassembled WGS sequence"/>
</dbReference>
<accession>A0A2X0LVT2</accession>
<gene>
    <name evidence="2" type="primary">BQ5605_C013g07371</name>
    <name evidence="2" type="ORF">BQ5605_C013G07371</name>
</gene>
<keyword evidence="3" id="KW-1185">Reference proteome</keyword>
<sequence length="158" mass="16470">MRACTAIDVHEAETLQVLLEARRFVVEAVICTELFLDVAALVRTTGDTDDLLAPGQLGQLDRNRPDGTGGSRDDDHLVLGGQLSDVEQAPVSGLSDHAQNGKGLLRSFESRGNLLQGRDGGDSVFLPSDVGRDVVADGEAFGVGTEGDDGADSAGAHD</sequence>
<evidence type="ECO:0000313" key="2">
    <source>
        <dbReference type="EMBL" id="SGY15452.1"/>
    </source>
</evidence>
<dbReference type="AlphaFoldDB" id="A0A2X0LVT2"/>
<evidence type="ECO:0000313" key="3">
    <source>
        <dbReference type="Proteomes" id="UP000249464"/>
    </source>
</evidence>
<dbReference type="EMBL" id="FQNC01000013">
    <property type="protein sequence ID" value="SGY15452.1"/>
    <property type="molecule type" value="Genomic_DNA"/>
</dbReference>